<gene>
    <name evidence="3" type="ORF">GCM10023092_07010</name>
</gene>
<feature type="signal peptide" evidence="1">
    <location>
        <begin position="1"/>
        <end position="23"/>
    </location>
</feature>
<evidence type="ECO:0000256" key="1">
    <source>
        <dbReference type="SAM" id="SignalP"/>
    </source>
</evidence>
<evidence type="ECO:0000313" key="3">
    <source>
        <dbReference type="EMBL" id="GAA4450687.1"/>
    </source>
</evidence>
<comment type="caution">
    <text evidence="3">The sequence shown here is derived from an EMBL/GenBank/DDBJ whole genome shotgun (WGS) entry which is preliminary data.</text>
</comment>
<accession>A0ABP8MI07</accession>
<dbReference type="InterPro" id="IPR025665">
    <property type="entry name" value="Beta-barrel_OMP_2"/>
</dbReference>
<organism evidence="3 4">
    <name type="scientific">Rurimicrobium arvi</name>
    <dbReference type="NCBI Taxonomy" id="2049916"/>
    <lineage>
        <taxon>Bacteria</taxon>
        <taxon>Pseudomonadati</taxon>
        <taxon>Bacteroidota</taxon>
        <taxon>Chitinophagia</taxon>
        <taxon>Chitinophagales</taxon>
        <taxon>Chitinophagaceae</taxon>
        <taxon>Rurimicrobium</taxon>
    </lineage>
</organism>
<feature type="domain" description="Outer membrane protein beta-barrel" evidence="2">
    <location>
        <begin position="57"/>
        <end position="216"/>
    </location>
</feature>
<evidence type="ECO:0000259" key="2">
    <source>
        <dbReference type="Pfam" id="PF13568"/>
    </source>
</evidence>
<reference evidence="4" key="1">
    <citation type="journal article" date="2019" name="Int. J. Syst. Evol. Microbiol.">
        <title>The Global Catalogue of Microorganisms (GCM) 10K type strain sequencing project: providing services to taxonomists for standard genome sequencing and annotation.</title>
        <authorList>
            <consortium name="The Broad Institute Genomics Platform"/>
            <consortium name="The Broad Institute Genome Sequencing Center for Infectious Disease"/>
            <person name="Wu L."/>
            <person name="Ma J."/>
        </authorList>
    </citation>
    <scope>NUCLEOTIDE SEQUENCE [LARGE SCALE GENOMIC DNA]</scope>
    <source>
        <strain evidence="4">JCM 31921</strain>
    </source>
</reference>
<proteinExistence type="predicted"/>
<sequence>MKHMNKTLVLLGAALLGGLNAGAQTTAKEPEEKKSTVEKPSRDFVMIKITTGGWADKPDSVSTKNLGRGFAISLMYDFPIKKSNFSFAAGLGINAQNVYLDGQNINFKDTGSQSIFFASSAYKRYKLTTTRLEMPLELRFFGNNKNRNVGFKAAVGANIGLTIGSHTKGVSGSGGSKYSDKVVTRRFIQQWDFAPTMRIGYGNFSVYGSYSLTPLFKENAGPQVVQYSIGICLTGL</sequence>
<feature type="chain" id="PRO_5046022075" description="Outer membrane protein beta-barrel domain-containing protein" evidence="1">
    <location>
        <begin position="24"/>
        <end position="236"/>
    </location>
</feature>
<protein>
    <recommendedName>
        <fullName evidence="2">Outer membrane protein beta-barrel domain-containing protein</fullName>
    </recommendedName>
</protein>
<name>A0ABP8MI07_9BACT</name>
<dbReference type="EMBL" id="BAABEZ010000004">
    <property type="protein sequence ID" value="GAA4450687.1"/>
    <property type="molecule type" value="Genomic_DNA"/>
</dbReference>
<keyword evidence="4" id="KW-1185">Reference proteome</keyword>
<keyword evidence="1" id="KW-0732">Signal</keyword>
<dbReference type="Pfam" id="PF13568">
    <property type="entry name" value="OMP_b-brl_2"/>
    <property type="match status" value="1"/>
</dbReference>
<evidence type="ECO:0000313" key="4">
    <source>
        <dbReference type="Proteomes" id="UP001501410"/>
    </source>
</evidence>
<dbReference type="Proteomes" id="UP001501410">
    <property type="component" value="Unassembled WGS sequence"/>
</dbReference>